<evidence type="ECO:0000256" key="2">
    <source>
        <dbReference type="SAM" id="Phobius"/>
    </source>
</evidence>
<comment type="caution">
    <text evidence="3">The sequence shown here is derived from an EMBL/GenBank/DDBJ whole genome shotgun (WGS) entry which is preliminary data.</text>
</comment>
<feature type="transmembrane region" description="Helical" evidence="2">
    <location>
        <begin position="60"/>
        <end position="79"/>
    </location>
</feature>
<feature type="transmembrane region" description="Helical" evidence="2">
    <location>
        <begin position="125"/>
        <end position="143"/>
    </location>
</feature>
<evidence type="ECO:0000313" key="3">
    <source>
        <dbReference type="EMBL" id="GAA4008560.1"/>
    </source>
</evidence>
<dbReference type="EMBL" id="BAAAZX010000017">
    <property type="protein sequence ID" value="GAA4008560.1"/>
    <property type="molecule type" value="Genomic_DNA"/>
</dbReference>
<evidence type="ECO:0008006" key="5">
    <source>
        <dbReference type="Google" id="ProtNLM"/>
    </source>
</evidence>
<name>A0ABP7S9D8_9ACTN</name>
<keyword evidence="2" id="KW-0812">Transmembrane</keyword>
<sequence>MSAPVDAEQAWRDLQRIRVPQERVYDEVERSAADGSGALWATAALMWLFLAGLGLDLPGWGVGLVIVAYVALLSVLAVLHNRRSRVRLHHTRCTRRMFATFVAGAVVTGGTTLLSGRLVDSLEPMSGSLIQATVSATVFVLFVGPTNRWAAGSARGHGTRTAGTGTAGTGTAGTGADR</sequence>
<keyword evidence="2" id="KW-0472">Membrane</keyword>
<feature type="compositionally biased region" description="Gly residues" evidence="1">
    <location>
        <begin position="165"/>
        <end position="178"/>
    </location>
</feature>
<dbReference type="RefSeq" id="WP_345567009.1">
    <property type="nucleotide sequence ID" value="NZ_BAAAZX010000017.1"/>
</dbReference>
<keyword evidence="2" id="KW-1133">Transmembrane helix</keyword>
<keyword evidence="4" id="KW-1185">Reference proteome</keyword>
<proteinExistence type="predicted"/>
<feature type="compositionally biased region" description="Low complexity" evidence="1">
    <location>
        <begin position="152"/>
        <end position="164"/>
    </location>
</feature>
<feature type="region of interest" description="Disordered" evidence="1">
    <location>
        <begin position="152"/>
        <end position="178"/>
    </location>
</feature>
<protein>
    <recommendedName>
        <fullName evidence="5">Integral membrane protein</fullName>
    </recommendedName>
</protein>
<organism evidence="3 4">
    <name type="scientific">Streptomyces plumbiresistens</name>
    <dbReference type="NCBI Taxonomy" id="511811"/>
    <lineage>
        <taxon>Bacteria</taxon>
        <taxon>Bacillati</taxon>
        <taxon>Actinomycetota</taxon>
        <taxon>Actinomycetes</taxon>
        <taxon>Kitasatosporales</taxon>
        <taxon>Streptomycetaceae</taxon>
        <taxon>Streptomyces</taxon>
    </lineage>
</organism>
<gene>
    <name evidence="3" type="ORF">GCM10022232_56340</name>
</gene>
<evidence type="ECO:0000256" key="1">
    <source>
        <dbReference type="SAM" id="MobiDB-lite"/>
    </source>
</evidence>
<reference evidence="4" key="1">
    <citation type="journal article" date="2019" name="Int. J. Syst. Evol. Microbiol.">
        <title>The Global Catalogue of Microorganisms (GCM) 10K type strain sequencing project: providing services to taxonomists for standard genome sequencing and annotation.</title>
        <authorList>
            <consortium name="The Broad Institute Genomics Platform"/>
            <consortium name="The Broad Institute Genome Sequencing Center for Infectious Disease"/>
            <person name="Wu L."/>
            <person name="Ma J."/>
        </authorList>
    </citation>
    <scope>NUCLEOTIDE SEQUENCE [LARGE SCALE GENOMIC DNA]</scope>
    <source>
        <strain evidence="4">JCM 16924</strain>
    </source>
</reference>
<evidence type="ECO:0000313" key="4">
    <source>
        <dbReference type="Proteomes" id="UP001500456"/>
    </source>
</evidence>
<feature type="transmembrane region" description="Helical" evidence="2">
    <location>
        <begin position="99"/>
        <end position="119"/>
    </location>
</feature>
<accession>A0ABP7S9D8</accession>
<dbReference type="Proteomes" id="UP001500456">
    <property type="component" value="Unassembled WGS sequence"/>
</dbReference>